<comment type="catalytic activity">
    <reaction evidence="1 9 10">
        <text>ATP-dependent breakage, passage and rejoining of double-stranded DNA.</text>
        <dbReference type="EC" id="5.6.2.2"/>
    </reaction>
</comment>
<organism evidence="13 14">
    <name type="scientific">Haloplasma contractile SSD-17B</name>
    <dbReference type="NCBI Taxonomy" id="1033810"/>
    <lineage>
        <taxon>Bacteria</taxon>
        <taxon>Bacillati</taxon>
        <taxon>Mycoplasmatota</taxon>
        <taxon>Mollicutes</taxon>
        <taxon>Haloplasmatales</taxon>
        <taxon>Haloplasmataceae</taxon>
        <taxon>Haloplasma</taxon>
    </lineage>
</organism>
<dbReference type="SUPFAM" id="SSF56719">
    <property type="entry name" value="Type II DNA topoisomerase"/>
    <property type="match status" value="1"/>
</dbReference>
<keyword evidence="5 9" id="KW-0067">ATP-binding</keyword>
<dbReference type="eggNOG" id="COG0188">
    <property type="taxonomic scope" value="Bacteria"/>
</dbReference>
<dbReference type="SUPFAM" id="SSF101904">
    <property type="entry name" value="GyrA/ParC C-terminal domain-like"/>
    <property type="match status" value="1"/>
</dbReference>
<dbReference type="InterPro" id="IPR013757">
    <property type="entry name" value="Topo_IIA_A_a_sf"/>
</dbReference>
<dbReference type="GO" id="GO:0006261">
    <property type="term" value="P:DNA-templated DNA replication"/>
    <property type="evidence" value="ECO:0007669"/>
    <property type="project" value="UniProtKB-UniRule"/>
</dbReference>
<evidence type="ECO:0000256" key="9">
    <source>
        <dbReference type="HAMAP-Rule" id="MF_01897"/>
    </source>
</evidence>
<keyword evidence="4 9" id="KW-0547">Nucleotide-binding</keyword>
<comment type="subcellular location">
    <subcellularLocation>
        <location evidence="9">Cytoplasm</location>
    </subcellularLocation>
</comment>
<dbReference type="PANTHER" id="PTHR43493:SF5">
    <property type="entry name" value="DNA GYRASE SUBUNIT A, CHLOROPLASTIC_MITOCHONDRIAL"/>
    <property type="match status" value="1"/>
</dbReference>
<dbReference type="STRING" id="1033810.HLPCO_001519"/>
<dbReference type="GO" id="GO:0034335">
    <property type="term" value="F:DNA negative supercoiling activity"/>
    <property type="evidence" value="ECO:0007669"/>
    <property type="project" value="UniProtKB-ARBA"/>
</dbReference>
<dbReference type="EC" id="5.6.2.2" evidence="9"/>
<dbReference type="InterPro" id="IPR002205">
    <property type="entry name" value="Topo_IIA_dom_A"/>
</dbReference>
<dbReference type="GO" id="GO:0005524">
    <property type="term" value="F:ATP binding"/>
    <property type="evidence" value="ECO:0007669"/>
    <property type="project" value="UniProtKB-UniRule"/>
</dbReference>
<evidence type="ECO:0000313" key="13">
    <source>
        <dbReference type="EMBL" id="ERJ12533.1"/>
    </source>
</evidence>
<reference evidence="13 14" key="1">
    <citation type="journal article" date="2011" name="J. Bacteriol.">
        <title>Genome sequence of Haloplasma contractile, an unusual contractile bacterium from a deep-sea anoxic brine lake.</title>
        <authorList>
            <person name="Antunes A."/>
            <person name="Alam I."/>
            <person name="El Dorry H."/>
            <person name="Siam R."/>
            <person name="Robertson A."/>
            <person name="Bajic V.B."/>
            <person name="Stingl U."/>
        </authorList>
    </citation>
    <scope>NUCLEOTIDE SEQUENCE [LARGE SCALE GENOMIC DNA]</scope>
    <source>
        <strain evidence="13 14">SSD-17B</strain>
    </source>
</reference>
<dbReference type="Proteomes" id="UP000005707">
    <property type="component" value="Unassembled WGS sequence"/>
</dbReference>
<dbReference type="GO" id="GO:0003677">
    <property type="term" value="F:DNA binding"/>
    <property type="evidence" value="ECO:0007669"/>
    <property type="project" value="UniProtKB-UniRule"/>
</dbReference>
<dbReference type="InterPro" id="IPR006691">
    <property type="entry name" value="GyrA/parC_rep"/>
</dbReference>
<evidence type="ECO:0000256" key="11">
    <source>
        <dbReference type="SAM" id="MobiDB-lite"/>
    </source>
</evidence>
<dbReference type="PANTHER" id="PTHR43493">
    <property type="entry name" value="DNA GYRASE/TOPOISOMERASE SUBUNIT A"/>
    <property type="match status" value="1"/>
</dbReference>
<dbReference type="NCBIfam" id="NF004043">
    <property type="entry name" value="PRK05560.1"/>
    <property type="match status" value="1"/>
</dbReference>
<keyword evidence="7 9" id="KW-0238">DNA-binding</keyword>
<comment type="subunit">
    <text evidence="9">Heterotetramer, composed of two GyrA and two GyrB chains. In the heterotetramer, GyrA contains the active site tyrosine that forms a transient covalent intermediate with DNA, while GyrB binds cofactors and catalyzes ATP hydrolysis.</text>
</comment>
<dbReference type="Pfam" id="PF00521">
    <property type="entry name" value="DNA_topoisoIV"/>
    <property type="match status" value="1"/>
</dbReference>
<keyword evidence="6 9" id="KW-0799">Topoisomerase</keyword>
<dbReference type="CDD" id="cd00187">
    <property type="entry name" value="TOP4c"/>
    <property type="match status" value="1"/>
</dbReference>
<dbReference type="GO" id="GO:0005694">
    <property type="term" value="C:chromosome"/>
    <property type="evidence" value="ECO:0007669"/>
    <property type="project" value="InterPro"/>
</dbReference>
<dbReference type="InterPro" id="IPR005743">
    <property type="entry name" value="GyrA"/>
</dbReference>
<evidence type="ECO:0000313" key="14">
    <source>
        <dbReference type="Proteomes" id="UP000005707"/>
    </source>
</evidence>
<dbReference type="Pfam" id="PF03989">
    <property type="entry name" value="DNA_gyraseA_C"/>
    <property type="match status" value="6"/>
</dbReference>
<dbReference type="InterPro" id="IPR050220">
    <property type="entry name" value="Type_II_DNA_Topoisomerases"/>
</dbReference>
<dbReference type="NCBIfam" id="NF004044">
    <property type="entry name" value="PRK05561.1"/>
    <property type="match status" value="1"/>
</dbReference>
<evidence type="ECO:0000256" key="4">
    <source>
        <dbReference type="ARBA" id="ARBA00022741"/>
    </source>
</evidence>
<dbReference type="GO" id="GO:0006265">
    <property type="term" value="P:DNA topological change"/>
    <property type="evidence" value="ECO:0007669"/>
    <property type="project" value="UniProtKB-UniRule"/>
</dbReference>
<dbReference type="InterPro" id="IPR013758">
    <property type="entry name" value="Topo_IIA_A/C_ab"/>
</dbReference>
<feature type="region of interest" description="Disordered" evidence="11">
    <location>
        <begin position="821"/>
        <end position="846"/>
    </location>
</feature>
<keyword evidence="8 9" id="KW-0413">Isomerase</keyword>
<evidence type="ECO:0000256" key="10">
    <source>
        <dbReference type="PROSITE-ProRule" id="PRU01384"/>
    </source>
</evidence>
<sequence length="846" mass="95818">MEMLNKERIKELNISKEMKTSFLDYAMSVIVSRALPDVRDGLKPVHRRILYSMNESGMHSDKPYKKSARIVGDVMGKYHPHGDSSIYDAMVRMAQPFSYRYMLVDGHGNFGSIDGDGAAAMRYTESRMSKLSMEMLRDINKNTIDYRDNYDGSEREPQVLPSRFPNLLVNGTTGIAVGMATNIPPHNIGEVIDGVLALSHDPELSVSELMEYIKGPDFPTGANILGLSGIRRAYEYGRGSIVMRAKHEIVEHRNGKSTIIITEIPYQVNKSRLIERIADLAKEKKIEGITDLRDESNRNGIRVVIELRKDVNAEVMLNHLYKQTALQTTFSVNMLALVDNQPKVLNLKEALYHYLEHQKVIIVRRTRYDLEKAESRAHILEGYRIALDNIDRIIAIVRGSQTEQEAITNLIDEFALTERQSKAIVDMRLRRLTGLERDKIEKEYQGLLEQIADYKEILGSEERVVQLVREELTDVKERFDDGRRTEIVPSEEFDIEDEDLIPQEDIIITVTSRGYVKRLPVDTYKSQNRGGVGMKGMATYEEDFVEHMIFTSSHDKILVFTNLGKVYKLRGFSFPQFGRNAKGMPLVNLLSLEENEKLNAIIPIKDFTERDYLVFATRNGTVKRTELSLYANIRVNGIKAININDDDELMAVRLTNGEKEVIIGSSDGKLVRFIEEDVRSMGRTATGVRGINLDKDECAVGMDTIQDDDQLVLSISEYGYGKLTPISEYRLSHRGGKGVKTINITDKNGKLVTVRAVTPGEHDLMIVTNKGMVIRTPIEQISITGRATLGVRLINLKDDQFVASAAIIPSEDELEEEIIESTGEEVKKEQVNEIDNIEEEKESNDE</sequence>
<comment type="similarity">
    <text evidence="2 9">Belongs to the type II topoisomerase GyrA/ParC subunit family.</text>
</comment>
<dbReference type="SMART" id="SM00434">
    <property type="entry name" value="TOP4c"/>
    <property type="match status" value="1"/>
</dbReference>
<dbReference type="FunCoup" id="F7PT51">
    <property type="interactions" value="407"/>
</dbReference>
<proteinExistence type="inferred from homology"/>
<feature type="domain" description="Topo IIA-type catalytic" evidence="12">
    <location>
        <begin position="35"/>
        <end position="500"/>
    </location>
</feature>
<name>F7PT51_9MOLU</name>
<evidence type="ECO:0000259" key="12">
    <source>
        <dbReference type="PROSITE" id="PS52040"/>
    </source>
</evidence>
<protein>
    <recommendedName>
        <fullName evidence="9">DNA gyrase subunit A</fullName>
        <ecNumber evidence="9">5.6.2.2</ecNumber>
    </recommendedName>
</protein>
<dbReference type="Gene3D" id="2.120.10.90">
    <property type="entry name" value="DNA gyrase/topoisomerase IV, subunit A, C-terminal"/>
    <property type="match status" value="1"/>
</dbReference>
<dbReference type="FunFam" id="2.120.10.90:FF:000004">
    <property type="entry name" value="DNA gyrase subunit A"/>
    <property type="match status" value="1"/>
</dbReference>
<comment type="caution">
    <text evidence="13">The sequence shown here is derived from an EMBL/GenBank/DDBJ whole genome shotgun (WGS) entry which is preliminary data.</text>
</comment>
<dbReference type="NCBIfam" id="TIGR01063">
    <property type="entry name" value="gyrA"/>
    <property type="match status" value="1"/>
</dbReference>
<dbReference type="AlphaFoldDB" id="F7PT51"/>
<evidence type="ECO:0000256" key="7">
    <source>
        <dbReference type="ARBA" id="ARBA00023125"/>
    </source>
</evidence>
<evidence type="ECO:0000256" key="2">
    <source>
        <dbReference type="ARBA" id="ARBA00008263"/>
    </source>
</evidence>
<dbReference type="InterPro" id="IPR013760">
    <property type="entry name" value="Topo_IIA-like_dom_sf"/>
</dbReference>
<dbReference type="FunFam" id="3.30.1360.40:FF:000002">
    <property type="entry name" value="DNA gyrase subunit A"/>
    <property type="match status" value="1"/>
</dbReference>
<dbReference type="HAMAP" id="MF_01897">
    <property type="entry name" value="GyrA"/>
    <property type="match status" value="1"/>
</dbReference>
<dbReference type="FunFam" id="3.90.199.10:FF:000001">
    <property type="entry name" value="DNA gyrase subunit A"/>
    <property type="match status" value="1"/>
</dbReference>
<evidence type="ECO:0000256" key="3">
    <source>
        <dbReference type="ARBA" id="ARBA00022490"/>
    </source>
</evidence>
<feature type="short sequence motif" description="GyrA-box" evidence="9">
    <location>
        <begin position="527"/>
        <end position="533"/>
    </location>
</feature>
<dbReference type="GO" id="GO:0016491">
    <property type="term" value="F:oxidoreductase activity"/>
    <property type="evidence" value="ECO:0007669"/>
    <property type="project" value="UniProtKB-KW"/>
</dbReference>
<evidence type="ECO:0000256" key="6">
    <source>
        <dbReference type="ARBA" id="ARBA00023029"/>
    </source>
</evidence>
<evidence type="ECO:0000256" key="8">
    <source>
        <dbReference type="ARBA" id="ARBA00023235"/>
    </source>
</evidence>
<dbReference type="InterPro" id="IPR035516">
    <property type="entry name" value="Gyrase/topoIV_suA_C"/>
</dbReference>
<keyword evidence="13" id="KW-0560">Oxidoreductase</keyword>
<evidence type="ECO:0000256" key="1">
    <source>
        <dbReference type="ARBA" id="ARBA00000185"/>
    </source>
</evidence>
<evidence type="ECO:0000256" key="5">
    <source>
        <dbReference type="ARBA" id="ARBA00022840"/>
    </source>
</evidence>
<keyword evidence="14" id="KW-1185">Reference proteome</keyword>
<dbReference type="Gene3D" id="3.30.1360.40">
    <property type="match status" value="1"/>
</dbReference>
<reference evidence="13 14" key="2">
    <citation type="journal article" date="2013" name="PLoS ONE">
        <title>INDIGO - INtegrated Data Warehouse of MIcrobial GenOmes with Examples from the Red Sea Extremophiles.</title>
        <authorList>
            <person name="Alam I."/>
            <person name="Antunes A."/>
            <person name="Kamau A.A."/>
            <person name="Ba Alawi W."/>
            <person name="Kalkatawi M."/>
            <person name="Stingl U."/>
            <person name="Bajic V.B."/>
        </authorList>
    </citation>
    <scope>NUCLEOTIDE SEQUENCE [LARGE SCALE GENOMIC DNA]</scope>
    <source>
        <strain evidence="13 14">SSD-17B</strain>
    </source>
</reference>
<dbReference type="GO" id="GO:0005737">
    <property type="term" value="C:cytoplasm"/>
    <property type="evidence" value="ECO:0007669"/>
    <property type="project" value="UniProtKB-SubCell"/>
</dbReference>
<dbReference type="Gene3D" id="3.90.199.10">
    <property type="entry name" value="Topoisomerase II, domain 5"/>
    <property type="match status" value="1"/>
</dbReference>
<dbReference type="FunFam" id="1.10.268.10:FF:000001">
    <property type="entry name" value="DNA gyrase subunit A"/>
    <property type="match status" value="1"/>
</dbReference>
<comment type="function">
    <text evidence="9">A type II topoisomerase that negatively supercoils closed circular double-stranded (ds) DNA in an ATP-dependent manner to modulate DNA topology and maintain chromosomes in an underwound state. Negative supercoiling favors strand separation, and DNA replication, transcription, recombination and repair, all of which involve strand separation. Also able to catalyze the interconversion of other topological isomers of dsDNA rings, including catenanes and knotted rings. Type II topoisomerases break and join 2 DNA strands simultaneously in an ATP-dependent manner.</text>
</comment>
<feature type="compositionally biased region" description="Acidic residues" evidence="11">
    <location>
        <begin position="835"/>
        <end position="846"/>
    </location>
</feature>
<dbReference type="EMBL" id="AFNU02000004">
    <property type="protein sequence ID" value="ERJ12533.1"/>
    <property type="molecule type" value="Genomic_DNA"/>
</dbReference>
<feature type="active site" description="O-(5'-phospho-DNA)-tyrosine intermediate" evidence="9 10">
    <location>
        <position position="123"/>
    </location>
</feature>
<comment type="miscellaneous">
    <text evidence="9">Few gyrases are as efficient as E.coli at forming negative supercoils. Not all organisms have 2 type II topoisomerases; in organisms with a single type II topoisomerase this enzyme also has to decatenate newly replicated chromosomes.</text>
</comment>
<keyword evidence="3 9" id="KW-0963">Cytoplasm</keyword>
<dbReference type="InParanoid" id="F7PT51"/>
<dbReference type="GO" id="GO:0009330">
    <property type="term" value="C:DNA topoisomerase type II (double strand cut, ATP-hydrolyzing) complex"/>
    <property type="evidence" value="ECO:0007669"/>
    <property type="project" value="TreeGrafter"/>
</dbReference>
<accession>F7PT51</accession>
<dbReference type="Gene3D" id="1.10.268.10">
    <property type="entry name" value="Topoisomerase, domain 3"/>
    <property type="match status" value="1"/>
</dbReference>
<dbReference type="PROSITE" id="PS52040">
    <property type="entry name" value="TOPO_IIA"/>
    <property type="match status" value="1"/>
</dbReference>
<gene>
    <name evidence="9 13" type="primary">gyrA</name>
    <name evidence="13" type="ORF">HLPCO_001519</name>
</gene>